<evidence type="ECO:0000256" key="5">
    <source>
        <dbReference type="ARBA" id="ARBA00022801"/>
    </source>
</evidence>
<evidence type="ECO:0000256" key="3">
    <source>
        <dbReference type="ARBA" id="ARBA00022722"/>
    </source>
</evidence>
<dbReference type="InterPro" id="IPR043128">
    <property type="entry name" value="Rev_trsase/Diguanyl_cyclase"/>
</dbReference>
<dbReference type="OrthoDB" id="10055717at2759"/>
<dbReference type="Gene3D" id="1.10.340.70">
    <property type="match status" value="1"/>
</dbReference>
<organism evidence="10 11">
    <name type="scientific">Mikania micrantha</name>
    <name type="common">bitter vine</name>
    <dbReference type="NCBI Taxonomy" id="192012"/>
    <lineage>
        <taxon>Eukaryota</taxon>
        <taxon>Viridiplantae</taxon>
        <taxon>Streptophyta</taxon>
        <taxon>Embryophyta</taxon>
        <taxon>Tracheophyta</taxon>
        <taxon>Spermatophyta</taxon>
        <taxon>Magnoliopsida</taxon>
        <taxon>eudicotyledons</taxon>
        <taxon>Gunneridae</taxon>
        <taxon>Pentapetalae</taxon>
        <taxon>asterids</taxon>
        <taxon>campanulids</taxon>
        <taxon>Asterales</taxon>
        <taxon>Asteraceae</taxon>
        <taxon>Asteroideae</taxon>
        <taxon>Heliantheae alliance</taxon>
        <taxon>Eupatorieae</taxon>
        <taxon>Mikania</taxon>
    </lineage>
</organism>
<keyword evidence="3" id="KW-0540">Nuclease</keyword>
<dbReference type="PANTHER" id="PTHR37984">
    <property type="entry name" value="PROTEIN CBG26694"/>
    <property type="match status" value="1"/>
</dbReference>
<keyword evidence="4" id="KW-0255">Endonuclease</keyword>
<dbReference type="InterPro" id="IPR043502">
    <property type="entry name" value="DNA/RNA_pol_sf"/>
</dbReference>
<dbReference type="Pfam" id="PF17921">
    <property type="entry name" value="Integrase_H2C2"/>
    <property type="match status" value="1"/>
</dbReference>
<evidence type="ECO:0000313" key="11">
    <source>
        <dbReference type="Proteomes" id="UP000326396"/>
    </source>
</evidence>
<dbReference type="GO" id="GO:0016787">
    <property type="term" value="F:hydrolase activity"/>
    <property type="evidence" value="ECO:0007669"/>
    <property type="project" value="UniProtKB-KW"/>
</dbReference>
<dbReference type="CDD" id="cd01647">
    <property type="entry name" value="RT_LTR"/>
    <property type="match status" value="1"/>
</dbReference>
<dbReference type="PANTHER" id="PTHR37984:SF5">
    <property type="entry name" value="PROTEIN NYNRIN-LIKE"/>
    <property type="match status" value="1"/>
</dbReference>
<dbReference type="GO" id="GO:0004519">
    <property type="term" value="F:endonuclease activity"/>
    <property type="evidence" value="ECO:0007669"/>
    <property type="project" value="UniProtKB-KW"/>
</dbReference>
<evidence type="ECO:0000259" key="7">
    <source>
        <dbReference type="Pfam" id="PF00078"/>
    </source>
</evidence>
<dbReference type="SUPFAM" id="SSF56672">
    <property type="entry name" value="DNA/RNA polymerases"/>
    <property type="match status" value="1"/>
</dbReference>
<evidence type="ECO:0000259" key="8">
    <source>
        <dbReference type="Pfam" id="PF17917"/>
    </source>
</evidence>
<dbReference type="Gene3D" id="3.10.10.10">
    <property type="entry name" value="HIV Type 1 Reverse Transcriptase, subunit A, domain 1"/>
    <property type="match status" value="1"/>
</dbReference>
<dbReference type="Pfam" id="PF17917">
    <property type="entry name" value="RT_RNaseH"/>
    <property type="match status" value="1"/>
</dbReference>
<gene>
    <name evidence="10" type="ORF">E3N88_10348</name>
</gene>
<keyword evidence="2" id="KW-0548">Nucleotidyltransferase</keyword>
<dbReference type="FunFam" id="3.30.70.270:FF:000020">
    <property type="entry name" value="Transposon Tf2-6 polyprotein-like Protein"/>
    <property type="match status" value="1"/>
</dbReference>
<sequence>MPPEYPTAFEVFGSTDPVEKPSVEAPPSLELKELPSHLEYAFLDGDSDLPVIISSSLTKEEKSRLIDVLKANKQAIAWKLMDIKGIHPSFCTHRILIEEDYKPVVQPQRRLNPNMSEVVKKEVVPKKGGMNVIVNEKKELIPSRTVTGWRVCIDYRRLNDATRKDHFPLPFIDQMLGRLSRQQFYCFLDGFSGYFQIPIAPEDQEKTTFTCPNGTFVYRRMPFGLCNAPATFQRCMVAIFQDMIETSVEVFMNGFLVFGSSFDHCLHNLDKMLARCVETNLMLNCEKCHFMVTEGIVLGHKISRDGIEVDRAKIETISKLPPPTNVRAVRSFLGHARFYRRFIKDFSMITRPMTRLLDKDVVFEFNEECMRAFDFLKERLVSSPILIDPDWSLPFELMCDASDFAVVAVLGQRKDKHFHPIYYASKTLDDAQENYTTTEKELLAVVYAFAKFRSYLVLSKTIMYTDHAALLYLFAKKDAKLRLIRWILLLSEFDMEIKDKKGAENVAADHLSRLEDPAREKMNEEMIGDTFSHETLMSLNTEIVGLVNAANHYIWDAPYFFRKGAERILRRCVSREEGLDILRHCHEGLTGRHHGPSYTTKKVFNCGFYWLTVFKDAHEFVRSCDACQMTGNISRKNEMPQNPI</sequence>
<dbReference type="AlphaFoldDB" id="A0A5N6PCM1"/>
<dbReference type="InterPro" id="IPR041588">
    <property type="entry name" value="Integrase_H2C2"/>
</dbReference>
<evidence type="ECO:0008006" key="12">
    <source>
        <dbReference type="Google" id="ProtNLM"/>
    </source>
</evidence>
<dbReference type="InterPro" id="IPR000477">
    <property type="entry name" value="RT_dom"/>
</dbReference>
<name>A0A5N6PCM1_9ASTR</name>
<feature type="domain" description="Reverse transcriptase RNase H-like" evidence="8">
    <location>
        <begin position="390"/>
        <end position="493"/>
    </location>
</feature>
<keyword evidence="6" id="KW-0695">RNA-directed DNA polymerase</keyword>
<keyword evidence="5" id="KW-0378">Hydrolase</keyword>
<reference evidence="10 11" key="1">
    <citation type="submission" date="2019-05" db="EMBL/GenBank/DDBJ databases">
        <title>Mikania micrantha, genome provides insights into the molecular mechanism of rapid growth.</title>
        <authorList>
            <person name="Liu B."/>
        </authorList>
    </citation>
    <scope>NUCLEOTIDE SEQUENCE [LARGE SCALE GENOMIC DNA]</scope>
    <source>
        <strain evidence="10">NLD-2019</strain>
        <tissue evidence="10">Leaf</tissue>
    </source>
</reference>
<dbReference type="Proteomes" id="UP000326396">
    <property type="component" value="Linkage Group LG13"/>
</dbReference>
<dbReference type="InterPro" id="IPR041373">
    <property type="entry name" value="RT_RNaseH"/>
</dbReference>
<dbReference type="Pfam" id="PF00078">
    <property type="entry name" value="RVT_1"/>
    <property type="match status" value="1"/>
</dbReference>
<dbReference type="FunFam" id="3.10.20.370:FF:000001">
    <property type="entry name" value="Retrovirus-related Pol polyprotein from transposon 17.6-like protein"/>
    <property type="match status" value="1"/>
</dbReference>
<keyword evidence="11" id="KW-1185">Reference proteome</keyword>
<keyword evidence="1" id="KW-0808">Transferase</keyword>
<dbReference type="EMBL" id="SZYD01000005">
    <property type="protein sequence ID" value="KAD6119077.1"/>
    <property type="molecule type" value="Genomic_DNA"/>
</dbReference>
<dbReference type="InterPro" id="IPR050951">
    <property type="entry name" value="Retrovirus_Pol_polyprotein"/>
</dbReference>
<proteinExistence type="predicted"/>
<feature type="domain" description="Integrase zinc-binding" evidence="9">
    <location>
        <begin position="577"/>
        <end position="630"/>
    </location>
</feature>
<evidence type="ECO:0000256" key="4">
    <source>
        <dbReference type="ARBA" id="ARBA00022759"/>
    </source>
</evidence>
<dbReference type="Gene3D" id="3.30.70.270">
    <property type="match status" value="2"/>
</dbReference>
<evidence type="ECO:0000256" key="2">
    <source>
        <dbReference type="ARBA" id="ARBA00022695"/>
    </source>
</evidence>
<protein>
    <recommendedName>
        <fullName evidence="12">Reverse transcriptase domain-containing protein</fullName>
    </recommendedName>
</protein>
<evidence type="ECO:0000313" key="10">
    <source>
        <dbReference type="EMBL" id="KAD6119077.1"/>
    </source>
</evidence>
<feature type="domain" description="Reverse transcriptase" evidence="7">
    <location>
        <begin position="141"/>
        <end position="302"/>
    </location>
</feature>
<evidence type="ECO:0000256" key="1">
    <source>
        <dbReference type="ARBA" id="ARBA00022679"/>
    </source>
</evidence>
<evidence type="ECO:0000259" key="9">
    <source>
        <dbReference type="Pfam" id="PF17921"/>
    </source>
</evidence>
<evidence type="ECO:0000256" key="6">
    <source>
        <dbReference type="ARBA" id="ARBA00022918"/>
    </source>
</evidence>
<accession>A0A5N6PCM1</accession>
<comment type="caution">
    <text evidence="10">The sequence shown here is derived from an EMBL/GenBank/DDBJ whole genome shotgun (WGS) entry which is preliminary data.</text>
</comment>
<dbReference type="GO" id="GO:0003964">
    <property type="term" value="F:RNA-directed DNA polymerase activity"/>
    <property type="evidence" value="ECO:0007669"/>
    <property type="project" value="UniProtKB-KW"/>
</dbReference>
<dbReference type="CDD" id="cd09274">
    <property type="entry name" value="RNase_HI_RT_Ty3"/>
    <property type="match status" value="1"/>
</dbReference>